<evidence type="ECO:0000313" key="6">
    <source>
        <dbReference type="EMBL" id="WOL11874.1"/>
    </source>
</evidence>
<dbReference type="GO" id="GO:0003677">
    <property type="term" value="F:DNA binding"/>
    <property type="evidence" value="ECO:0007669"/>
    <property type="project" value="UniProtKB-KW"/>
</dbReference>
<dbReference type="SUPFAM" id="SSF101941">
    <property type="entry name" value="NAC domain"/>
    <property type="match status" value="1"/>
</dbReference>
<evidence type="ECO:0000256" key="2">
    <source>
        <dbReference type="ARBA" id="ARBA00023125"/>
    </source>
</evidence>
<dbReference type="Pfam" id="PF02365">
    <property type="entry name" value="NAM"/>
    <property type="match status" value="1"/>
</dbReference>
<keyword evidence="2" id="KW-0238">DNA-binding</keyword>
<evidence type="ECO:0000256" key="4">
    <source>
        <dbReference type="ARBA" id="ARBA00023242"/>
    </source>
</evidence>
<dbReference type="PANTHER" id="PTHR31744">
    <property type="entry name" value="PROTEIN CUP-SHAPED COTYLEDON 2-RELATED"/>
    <property type="match status" value="1"/>
</dbReference>
<organism evidence="6 7">
    <name type="scientific">Canna indica</name>
    <name type="common">Indian-shot</name>
    <dbReference type="NCBI Taxonomy" id="4628"/>
    <lineage>
        <taxon>Eukaryota</taxon>
        <taxon>Viridiplantae</taxon>
        <taxon>Streptophyta</taxon>
        <taxon>Embryophyta</taxon>
        <taxon>Tracheophyta</taxon>
        <taxon>Spermatophyta</taxon>
        <taxon>Magnoliopsida</taxon>
        <taxon>Liliopsida</taxon>
        <taxon>Zingiberales</taxon>
        <taxon>Cannaceae</taxon>
        <taxon>Canna</taxon>
    </lineage>
</organism>
<feature type="domain" description="NAC" evidence="5">
    <location>
        <begin position="4"/>
        <end position="163"/>
    </location>
</feature>
<keyword evidence="1" id="KW-0805">Transcription regulation</keyword>
<dbReference type="Gene3D" id="2.170.150.80">
    <property type="entry name" value="NAC domain"/>
    <property type="match status" value="1"/>
</dbReference>
<evidence type="ECO:0000313" key="7">
    <source>
        <dbReference type="Proteomes" id="UP001327560"/>
    </source>
</evidence>
<evidence type="ECO:0000259" key="5">
    <source>
        <dbReference type="PROSITE" id="PS51005"/>
    </source>
</evidence>
<dbReference type="GO" id="GO:0006355">
    <property type="term" value="P:regulation of DNA-templated transcription"/>
    <property type="evidence" value="ECO:0007669"/>
    <property type="project" value="InterPro"/>
</dbReference>
<sequence>MVHLPPGMRFYPTEDELLSFFLPNKLRNARPDMERVIPVVDVYNFDPSQLPSMSGEANIRDPEQWFFFCPRKEREAQGGRPTRTTPSGHWKATGSTTLVYSRCNNTVIGMRKTMVFYTGRAPNGTKTMWKMNEYKVVEENSSAAPSARRRLRNEFSLCRVYIRSGTLRSFDRRPLDVAAGKKPRADVSVAISNSSGKDGSPSVDTDAFLSGDWDFDWDE</sequence>
<dbReference type="InterPro" id="IPR036093">
    <property type="entry name" value="NAC_dom_sf"/>
</dbReference>
<proteinExistence type="predicted"/>
<name>A0AAQ3KNI3_9LILI</name>
<dbReference type="AlphaFoldDB" id="A0AAQ3KNI3"/>
<dbReference type="Proteomes" id="UP001327560">
    <property type="component" value="Chromosome 6"/>
</dbReference>
<dbReference type="PROSITE" id="PS51005">
    <property type="entry name" value="NAC"/>
    <property type="match status" value="1"/>
</dbReference>
<keyword evidence="4" id="KW-0539">Nucleus</keyword>
<dbReference type="InterPro" id="IPR003441">
    <property type="entry name" value="NAC-dom"/>
</dbReference>
<protein>
    <submittedName>
        <fullName evidence="6">NAC domain-containing protein</fullName>
    </submittedName>
</protein>
<accession>A0AAQ3KNI3</accession>
<gene>
    <name evidence="6" type="ORF">Cni_G20638</name>
</gene>
<keyword evidence="7" id="KW-1185">Reference proteome</keyword>
<dbReference type="PANTHER" id="PTHR31744:SF220">
    <property type="entry name" value="LOW QUALITY PROTEIN: NAC DOMAIN-CONTAINING PROTEIN 90-LIKE"/>
    <property type="match status" value="1"/>
</dbReference>
<keyword evidence="3" id="KW-0804">Transcription</keyword>
<evidence type="ECO:0000256" key="1">
    <source>
        <dbReference type="ARBA" id="ARBA00023015"/>
    </source>
</evidence>
<evidence type="ECO:0000256" key="3">
    <source>
        <dbReference type="ARBA" id="ARBA00023163"/>
    </source>
</evidence>
<dbReference type="EMBL" id="CP136895">
    <property type="protein sequence ID" value="WOL11874.1"/>
    <property type="molecule type" value="Genomic_DNA"/>
</dbReference>
<reference evidence="6 7" key="1">
    <citation type="submission" date="2023-10" db="EMBL/GenBank/DDBJ databases">
        <title>Chromosome-scale genome assembly provides insights into flower coloration mechanisms of Canna indica.</title>
        <authorList>
            <person name="Li C."/>
        </authorList>
    </citation>
    <scope>NUCLEOTIDE SEQUENCE [LARGE SCALE GENOMIC DNA]</scope>
    <source>
        <tissue evidence="6">Flower</tissue>
    </source>
</reference>